<sequence length="244" mass="26106">MPAVSDYPDSSFSAGAAQPPPEKTLSDLEAEEAAILAQLRALPPTESQVILKVGEEGERPIDGEVVALGHAVPSPLAGGDTPADPIIIDGSGQHTASASCIACSTADATCTFCAASGSTSVLSCDRCRILALPCIRAGAPEASADFVPRMRKRRRQHSPAASDDPSAAHAQMERDTFASLANSMIRLSDLFAHFMESYNRTSARQLRHQRRVEEQLEWMSTMMAEQWGHADESERGVEAEDTDP</sequence>
<dbReference type="AlphaFoldDB" id="A0A0C9WG84"/>
<dbReference type="HOGENOM" id="CLU_1138119_0_0_1"/>
<accession>A0A0C9WG84</accession>
<organism evidence="2 3">
    <name type="scientific">Hydnomerulius pinastri MD-312</name>
    <dbReference type="NCBI Taxonomy" id="994086"/>
    <lineage>
        <taxon>Eukaryota</taxon>
        <taxon>Fungi</taxon>
        <taxon>Dikarya</taxon>
        <taxon>Basidiomycota</taxon>
        <taxon>Agaricomycotina</taxon>
        <taxon>Agaricomycetes</taxon>
        <taxon>Agaricomycetidae</taxon>
        <taxon>Boletales</taxon>
        <taxon>Boletales incertae sedis</taxon>
        <taxon>Leucogyrophana</taxon>
    </lineage>
</organism>
<feature type="compositionally biased region" description="Low complexity" evidence="1">
    <location>
        <begin position="158"/>
        <end position="170"/>
    </location>
</feature>
<name>A0A0C9WG84_9AGAM</name>
<evidence type="ECO:0000313" key="3">
    <source>
        <dbReference type="Proteomes" id="UP000053820"/>
    </source>
</evidence>
<evidence type="ECO:0000313" key="2">
    <source>
        <dbReference type="EMBL" id="KIJ64982.1"/>
    </source>
</evidence>
<reference evidence="2 3" key="1">
    <citation type="submission" date="2014-04" db="EMBL/GenBank/DDBJ databases">
        <title>Evolutionary Origins and Diversification of the Mycorrhizal Mutualists.</title>
        <authorList>
            <consortium name="DOE Joint Genome Institute"/>
            <consortium name="Mycorrhizal Genomics Consortium"/>
            <person name="Kohler A."/>
            <person name="Kuo A."/>
            <person name="Nagy L.G."/>
            <person name="Floudas D."/>
            <person name="Copeland A."/>
            <person name="Barry K.W."/>
            <person name="Cichocki N."/>
            <person name="Veneault-Fourrey C."/>
            <person name="LaButti K."/>
            <person name="Lindquist E.A."/>
            <person name="Lipzen A."/>
            <person name="Lundell T."/>
            <person name="Morin E."/>
            <person name="Murat C."/>
            <person name="Riley R."/>
            <person name="Ohm R."/>
            <person name="Sun H."/>
            <person name="Tunlid A."/>
            <person name="Henrissat B."/>
            <person name="Grigoriev I.V."/>
            <person name="Hibbett D.S."/>
            <person name="Martin F."/>
        </authorList>
    </citation>
    <scope>NUCLEOTIDE SEQUENCE [LARGE SCALE GENOMIC DNA]</scope>
    <source>
        <strain evidence="2 3">MD-312</strain>
    </source>
</reference>
<gene>
    <name evidence="2" type="ORF">HYDPIDRAFT_167724</name>
</gene>
<dbReference type="EMBL" id="KN839845">
    <property type="protein sequence ID" value="KIJ64982.1"/>
    <property type="molecule type" value="Genomic_DNA"/>
</dbReference>
<evidence type="ECO:0000256" key="1">
    <source>
        <dbReference type="SAM" id="MobiDB-lite"/>
    </source>
</evidence>
<keyword evidence="3" id="KW-1185">Reference proteome</keyword>
<dbReference type="Proteomes" id="UP000053820">
    <property type="component" value="Unassembled WGS sequence"/>
</dbReference>
<protein>
    <submittedName>
        <fullName evidence="2">Uncharacterized protein</fullName>
    </submittedName>
</protein>
<proteinExistence type="predicted"/>
<feature type="region of interest" description="Disordered" evidence="1">
    <location>
        <begin position="1"/>
        <end position="26"/>
    </location>
</feature>
<feature type="region of interest" description="Disordered" evidence="1">
    <location>
        <begin position="150"/>
        <end position="171"/>
    </location>
</feature>